<keyword evidence="4" id="KW-0547">Nucleotide-binding</keyword>
<dbReference type="RefSeq" id="XP_003675823.1">
    <property type="nucleotide sequence ID" value="XM_003675775.1"/>
</dbReference>
<dbReference type="STRING" id="1064592.G0VD97"/>
<dbReference type="InterPro" id="IPR001849">
    <property type="entry name" value="PH_domain"/>
</dbReference>
<dbReference type="SMART" id="SM00233">
    <property type="entry name" value="PH"/>
    <property type="match status" value="1"/>
</dbReference>
<evidence type="ECO:0000256" key="3">
    <source>
        <dbReference type="ARBA" id="ARBA00022679"/>
    </source>
</evidence>
<dbReference type="Pfam" id="PF00786">
    <property type="entry name" value="PBD"/>
    <property type="match status" value="1"/>
</dbReference>
<gene>
    <name evidence="8" type="primary">NCAS0C04690</name>
    <name evidence="8" type="ordered locus">NCAS_0C04690</name>
</gene>
<dbReference type="GO" id="GO:0004674">
    <property type="term" value="F:protein serine/threonine kinase activity"/>
    <property type="evidence" value="ECO:0007669"/>
    <property type="project" value="UniProtKB-KW"/>
</dbReference>
<evidence type="ECO:0000256" key="5">
    <source>
        <dbReference type="ARBA" id="ARBA00022777"/>
    </source>
</evidence>
<keyword evidence="9" id="KW-1185">Reference proteome</keyword>
<proteinExistence type="predicted"/>
<dbReference type="CDD" id="cd01093">
    <property type="entry name" value="CRIB_PAK_like"/>
    <property type="match status" value="1"/>
</dbReference>
<dbReference type="HOGENOM" id="CLU_1652613_0_0_1"/>
<keyword evidence="2" id="KW-0723">Serine/threonine-protein kinase</keyword>
<dbReference type="InterPro" id="IPR036936">
    <property type="entry name" value="CRIB_dom_sf"/>
</dbReference>
<reference evidence="8 9" key="1">
    <citation type="journal article" date="2011" name="Proc. Natl. Acad. Sci. U.S.A.">
        <title>Evolutionary erosion of yeast sex chromosomes by mating-type switching accidents.</title>
        <authorList>
            <person name="Gordon J.L."/>
            <person name="Armisen D."/>
            <person name="Proux-Wera E."/>
            <person name="Oheigeartaigh S.S."/>
            <person name="Byrne K.P."/>
            <person name="Wolfe K.H."/>
        </authorList>
    </citation>
    <scope>NUCLEOTIDE SEQUENCE [LARGE SCALE GENOMIC DNA]</scope>
    <source>
        <strain evidence="9">ATCC 76901 / BCRC 22586 / CBS 4309 / NBRC 1992 / NRRL Y-12630</strain>
    </source>
</reference>
<dbReference type="Pfam" id="PF00169">
    <property type="entry name" value="PH"/>
    <property type="match status" value="1"/>
</dbReference>
<dbReference type="InParanoid" id="G0VD97"/>
<dbReference type="eggNOG" id="KOG0578">
    <property type="taxonomic scope" value="Eukaryota"/>
</dbReference>
<dbReference type="InterPro" id="IPR011993">
    <property type="entry name" value="PH-like_dom_sf"/>
</dbReference>
<dbReference type="InterPro" id="IPR033923">
    <property type="entry name" value="PAK_BD"/>
</dbReference>
<feature type="domain" description="CRIB" evidence="7">
    <location>
        <begin position="127"/>
        <end position="140"/>
    </location>
</feature>
<keyword evidence="3" id="KW-0808">Transferase</keyword>
<reference key="2">
    <citation type="submission" date="2011-08" db="EMBL/GenBank/DDBJ databases">
        <title>Genome sequence of Naumovozyma castellii.</title>
        <authorList>
            <person name="Gordon J.L."/>
            <person name="Armisen D."/>
            <person name="Proux-Wera E."/>
            <person name="OhEigeartaigh S.S."/>
            <person name="Byrne K.P."/>
            <person name="Wolfe K.H."/>
        </authorList>
    </citation>
    <scope>NUCLEOTIDE SEQUENCE</scope>
    <source>
        <strain>Type strain:CBS 4309</strain>
    </source>
</reference>
<protein>
    <recommendedName>
        <fullName evidence="1">non-specific serine/threonine protein kinase</fullName>
        <ecNumber evidence="1">2.7.11.1</ecNumber>
    </recommendedName>
</protein>
<dbReference type="SMART" id="SM00285">
    <property type="entry name" value="PBD"/>
    <property type="match status" value="1"/>
</dbReference>
<dbReference type="Gene3D" id="2.30.29.30">
    <property type="entry name" value="Pleckstrin-homology domain (PH domain)/Phosphotyrosine-binding domain (PTB)"/>
    <property type="match status" value="1"/>
</dbReference>
<organism evidence="8 9">
    <name type="scientific">Naumovozyma castellii</name>
    <name type="common">Yeast</name>
    <name type="synonym">Saccharomyces castellii</name>
    <dbReference type="NCBI Taxonomy" id="27288"/>
    <lineage>
        <taxon>Eukaryota</taxon>
        <taxon>Fungi</taxon>
        <taxon>Dikarya</taxon>
        <taxon>Ascomycota</taxon>
        <taxon>Saccharomycotina</taxon>
        <taxon>Saccharomycetes</taxon>
        <taxon>Saccharomycetales</taxon>
        <taxon>Saccharomycetaceae</taxon>
        <taxon>Naumovozyma</taxon>
    </lineage>
</organism>
<dbReference type="InterPro" id="IPR000095">
    <property type="entry name" value="CRIB_dom"/>
</dbReference>
<dbReference type="OrthoDB" id="248923at2759"/>
<evidence type="ECO:0000256" key="4">
    <source>
        <dbReference type="ARBA" id="ARBA00022741"/>
    </source>
</evidence>
<evidence type="ECO:0000256" key="1">
    <source>
        <dbReference type="ARBA" id="ARBA00012513"/>
    </source>
</evidence>
<keyword evidence="6" id="KW-0067">ATP-binding</keyword>
<dbReference type="SUPFAM" id="SSF50729">
    <property type="entry name" value="PH domain-like"/>
    <property type="match status" value="1"/>
</dbReference>
<dbReference type="AlphaFoldDB" id="G0VD97"/>
<keyword evidence="5" id="KW-0418">Kinase</keyword>
<evidence type="ECO:0000313" key="8">
    <source>
        <dbReference type="EMBL" id="CCC69459.1"/>
    </source>
</evidence>
<dbReference type="GO" id="GO:0005524">
    <property type="term" value="F:ATP binding"/>
    <property type="evidence" value="ECO:0007669"/>
    <property type="project" value="UniProtKB-KW"/>
</dbReference>
<dbReference type="PROSITE" id="PS50108">
    <property type="entry name" value="CRIB"/>
    <property type="match status" value="1"/>
</dbReference>
<evidence type="ECO:0000256" key="6">
    <source>
        <dbReference type="ARBA" id="ARBA00022840"/>
    </source>
</evidence>
<name>G0VD97_NAUCA</name>
<accession>G0VD97</accession>
<dbReference type="EMBL" id="HE576754">
    <property type="protein sequence ID" value="CCC69459.1"/>
    <property type="molecule type" value="Genomic_DNA"/>
</dbReference>
<dbReference type="Proteomes" id="UP000001640">
    <property type="component" value="Chromosome 3"/>
</dbReference>
<dbReference type="EC" id="2.7.11.1" evidence="1"/>
<sequence length="160" mass="18077">MNYTEKTSSISYKENGIISFIWQKSCLTLVDGSLFFHKNAESYYGYSLQIPLISVASVSRSDMKPNCLEVVYSRTQAKKQIKLNGNNGTVTTPSPTVKSVFIVTTTEQDMHDWIDLIFRKAPLLNDFSNPINFKHQVHVGFNSETGGFTGLPSDWERVIE</sequence>
<dbReference type="KEGG" id="ncs:NCAS_0C04690"/>
<dbReference type="GeneID" id="96903040"/>
<evidence type="ECO:0000259" key="7">
    <source>
        <dbReference type="PROSITE" id="PS50108"/>
    </source>
</evidence>
<dbReference type="Gene3D" id="3.90.810.10">
    <property type="entry name" value="CRIB domain"/>
    <property type="match status" value="1"/>
</dbReference>
<evidence type="ECO:0000313" key="9">
    <source>
        <dbReference type="Proteomes" id="UP000001640"/>
    </source>
</evidence>
<evidence type="ECO:0000256" key="2">
    <source>
        <dbReference type="ARBA" id="ARBA00022527"/>
    </source>
</evidence>